<gene>
    <name evidence="2" type="ORF">IPF40_03735</name>
</gene>
<reference evidence="2 3" key="1">
    <citation type="submission" date="2020-10" db="EMBL/GenBank/DDBJ databases">
        <title>Connecting structure to function with the recovery of over 1000 high-quality activated sludge metagenome-assembled genomes encoding full-length rRNA genes using long-read sequencing.</title>
        <authorList>
            <person name="Singleton C.M."/>
            <person name="Petriglieri F."/>
            <person name="Kristensen J.M."/>
            <person name="Kirkegaard R.H."/>
            <person name="Michaelsen T.Y."/>
            <person name="Andersen M.H."/>
            <person name="Karst S.M."/>
            <person name="Dueholm M.S."/>
            <person name="Nielsen P.H."/>
            <person name="Albertsen M."/>
        </authorList>
    </citation>
    <scope>NUCLEOTIDE SEQUENCE [LARGE SCALE GENOMIC DNA]</scope>
    <source>
        <strain evidence="2">AalE_18-Q3-R2-46_BAT3C.188</strain>
    </source>
</reference>
<dbReference type="SUPFAM" id="SSF53474">
    <property type="entry name" value="alpha/beta-Hydrolases"/>
    <property type="match status" value="1"/>
</dbReference>
<accession>A0A935CD84</accession>
<dbReference type="EMBL" id="JADIXZ010000003">
    <property type="protein sequence ID" value="MBK6300185.1"/>
    <property type="molecule type" value="Genomic_DNA"/>
</dbReference>
<evidence type="ECO:0000259" key="1">
    <source>
        <dbReference type="Pfam" id="PF12146"/>
    </source>
</evidence>
<dbReference type="Gene3D" id="3.40.50.1820">
    <property type="entry name" value="alpha/beta hydrolase"/>
    <property type="match status" value="1"/>
</dbReference>
<dbReference type="InterPro" id="IPR022742">
    <property type="entry name" value="Hydrolase_4"/>
</dbReference>
<dbReference type="GO" id="GO:0016787">
    <property type="term" value="F:hydrolase activity"/>
    <property type="evidence" value="ECO:0007669"/>
    <property type="project" value="UniProtKB-KW"/>
</dbReference>
<keyword evidence="2" id="KW-0378">Hydrolase</keyword>
<proteinExistence type="predicted"/>
<evidence type="ECO:0000313" key="2">
    <source>
        <dbReference type="EMBL" id="MBK6300185.1"/>
    </source>
</evidence>
<protein>
    <submittedName>
        <fullName evidence="2">Alpha/beta hydrolase</fullName>
    </submittedName>
</protein>
<dbReference type="PANTHER" id="PTHR11614">
    <property type="entry name" value="PHOSPHOLIPASE-RELATED"/>
    <property type="match status" value="1"/>
</dbReference>
<dbReference type="AlphaFoldDB" id="A0A935CD84"/>
<feature type="domain" description="Serine aminopeptidase S33" evidence="1">
    <location>
        <begin position="26"/>
        <end position="266"/>
    </location>
</feature>
<name>A0A935CD84_9MICO</name>
<dbReference type="InterPro" id="IPR029058">
    <property type="entry name" value="AB_hydrolase_fold"/>
</dbReference>
<comment type="caution">
    <text evidence="2">The sequence shown here is derived from an EMBL/GenBank/DDBJ whole genome shotgun (WGS) entry which is preliminary data.</text>
</comment>
<dbReference type="InterPro" id="IPR051044">
    <property type="entry name" value="MAG_DAG_Lipase"/>
</dbReference>
<sequence length="284" mass="30796">MDESTIEVTSRDGIRLQVYRWAPDGEPRAVVQIQHGLGEHALRYKRFARALTEVGYLVYAPDGRGSGRTAQGRYGHWGEDSWPGWVDDVARLNARIRADHPGLPLVLFGHSMGSFATQQFLVDHSGDVDAVVLSGTTEVSGLVPMLDSPEPADLSAFNAGFEHRTGFEWLSRDAAEVDLYVADEGCGFASEPFRGIPTLLAAVDPERLAGIRSDLPILLVSGSADPLAGGGAAVELVGQRYRDAGVQDVTVTIYPEARHELLNETNRDEVTADILAFLSRTVGR</sequence>
<evidence type="ECO:0000313" key="3">
    <source>
        <dbReference type="Proteomes" id="UP000718281"/>
    </source>
</evidence>
<dbReference type="Proteomes" id="UP000718281">
    <property type="component" value="Unassembled WGS sequence"/>
</dbReference>
<organism evidence="2 3">
    <name type="scientific">Candidatus Phosphoribacter hodrii</name>
    <dbReference type="NCBI Taxonomy" id="2953743"/>
    <lineage>
        <taxon>Bacteria</taxon>
        <taxon>Bacillati</taxon>
        <taxon>Actinomycetota</taxon>
        <taxon>Actinomycetes</taxon>
        <taxon>Micrococcales</taxon>
        <taxon>Dermatophilaceae</taxon>
        <taxon>Candidatus Phosphoribacter</taxon>
    </lineage>
</organism>
<dbReference type="Pfam" id="PF12146">
    <property type="entry name" value="Hydrolase_4"/>
    <property type="match status" value="1"/>
</dbReference>